<feature type="transmembrane region" description="Helical" evidence="7">
    <location>
        <begin position="226"/>
        <end position="248"/>
    </location>
</feature>
<feature type="transmembrane region" description="Helical" evidence="7">
    <location>
        <begin position="268"/>
        <end position="287"/>
    </location>
</feature>
<dbReference type="CDD" id="cd06173">
    <property type="entry name" value="MFS_MefA_like"/>
    <property type="match status" value="1"/>
</dbReference>
<dbReference type="InterPro" id="IPR036259">
    <property type="entry name" value="MFS_trans_sf"/>
</dbReference>
<keyword evidence="10" id="KW-1185">Reference proteome</keyword>
<sequence>MNEYSLQKEWKGKTIRFMTAQTISLFGSSLVQYAIIWYITLSTSSGMMMTISTACGFVPQILISLFAGVWIDRYDRKHMCMLSDAVIAVSTFILALLFLSGYRSVWLLFLVLLIRSAGTGIQTPAVNALIPQLVPAEHLMKINGINSTINSLMMFLSPAVSGAILSVTSIEAAFFLDVITAAIGIGIMFTIAVPPLRSKDEQGSQVKESVIQEMRYGFRYLKDQRFIRNLLVFQITVLILISPSAFLTPLMVSRTFGAQVWRLTFSEMTFSAGAAAGGLLIAAWGGFRSRMRTTVLAGFLYGILMIGLGVSPVYPAYLICNFLIGVTMPCYNAPINVLIQEKADPAMHGRIFSFMQITNACALPFGMLVFGPLADVTRIQNLLIFGGTAVLCCTLYTGKKIA</sequence>
<evidence type="ECO:0000256" key="3">
    <source>
        <dbReference type="ARBA" id="ARBA00022475"/>
    </source>
</evidence>
<evidence type="ECO:0000256" key="4">
    <source>
        <dbReference type="ARBA" id="ARBA00022692"/>
    </source>
</evidence>
<evidence type="ECO:0000313" key="9">
    <source>
        <dbReference type="EMBL" id="MBU9736516.1"/>
    </source>
</evidence>
<evidence type="ECO:0000256" key="7">
    <source>
        <dbReference type="SAM" id="Phobius"/>
    </source>
</evidence>
<evidence type="ECO:0000256" key="2">
    <source>
        <dbReference type="ARBA" id="ARBA00022448"/>
    </source>
</evidence>
<feature type="transmembrane region" description="Helical" evidence="7">
    <location>
        <begin position="351"/>
        <end position="373"/>
    </location>
</feature>
<dbReference type="SUPFAM" id="SSF103473">
    <property type="entry name" value="MFS general substrate transporter"/>
    <property type="match status" value="1"/>
</dbReference>
<dbReference type="GO" id="GO:0005886">
    <property type="term" value="C:plasma membrane"/>
    <property type="evidence" value="ECO:0007669"/>
    <property type="project" value="UniProtKB-SubCell"/>
</dbReference>
<protein>
    <submittedName>
        <fullName evidence="9">MFS transporter</fullName>
    </submittedName>
</protein>
<accession>A0A949NDY9</accession>
<keyword evidence="3" id="KW-1003">Cell membrane</keyword>
<dbReference type="Gene3D" id="1.20.1250.20">
    <property type="entry name" value="MFS general substrate transporter like domains"/>
    <property type="match status" value="1"/>
</dbReference>
<keyword evidence="5 7" id="KW-1133">Transmembrane helix</keyword>
<dbReference type="AlphaFoldDB" id="A0A949NDY9"/>
<evidence type="ECO:0000256" key="1">
    <source>
        <dbReference type="ARBA" id="ARBA00004651"/>
    </source>
</evidence>
<organism evidence="9 10">
    <name type="scientific">Diplocloster agilis</name>
    <dbReference type="NCBI Taxonomy" id="2850323"/>
    <lineage>
        <taxon>Bacteria</taxon>
        <taxon>Bacillati</taxon>
        <taxon>Bacillota</taxon>
        <taxon>Clostridia</taxon>
        <taxon>Lachnospirales</taxon>
        <taxon>Lachnospiraceae</taxon>
        <taxon>Diplocloster</taxon>
    </lineage>
</organism>
<reference evidence="9" key="1">
    <citation type="submission" date="2021-06" db="EMBL/GenBank/DDBJ databases">
        <title>Description of novel taxa of the family Lachnospiraceae.</title>
        <authorList>
            <person name="Chaplin A.V."/>
            <person name="Sokolova S.R."/>
            <person name="Pikina A.P."/>
            <person name="Korzhanova M."/>
            <person name="Belova V."/>
            <person name="Korostin D."/>
            <person name="Efimov B.A."/>
        </authorList>
    </citation>
    <scope>NUCLEOTIDE SEQUENCE</scope>
    <source>
        <strain evidence="9">ASD5720</strain>
    </source>
</reference>
<dbReference type="PANTHER" id="PTHR43266:SF10">
    <property type="entry name" value="BACILYSIN EXPORTER BACE-RELATED"/>
    <property type="match status" value="1"/>
</dbReference>
<dbReference type="InterPro" id="IPR011701">
    <property type="entry name" value="MFS"/>
</dbReference>
<comment type="subcellular location">
    <subcellularLocation>
        <location evidence="1">Cell membrane</location>
        <topology evidence="1">Multi-pass membrane protein</topology>
    </subcellularLocation>
</comment>
<feature type="domain" description="Major facilitator superfamily (MFS) profile" evidence="8">
    <location>
        <begin position="1"/>
        <end position="198"/>
    </location>
</feature>
<comment type="caution">
    <text evidence="9">The sequence shown here is derived from an EMBL/GenBank/DDBJ whole genome shotgun (WGS) entry which is preliminary data.</text>
</comment>
<keyword evidence="2" id="KW-0813">Transport</keyword>
<name>A0A949NDY9_9FIRM</name>
<feature type="transmembrane region" description="Helical" evidence="7">
    <location>
        <begin position="174"/>
        <end position="193"/>
    </location>
</feature>
<evidence type="ECO:0000256" key="5">
    <source>
        <dbReference type="ARBA" id="ARBA00022989"/>
    </source>
</evidence>
<evidence type="ECO:0000313" key="10">
    <source>
        <dbReference type="Proteomes" id="UP000712157"/>
    </source>
</evidence>
<feature type="transmembrane region" description="Helical" evidence="7">
    <location>
        <begin position="46"/>
        <end position="69"/>
    </location>
</feature>
<feature type="transmembrane region" description="Helical" evidence="7">
    <location>
        <begin position="379"/>
        <end position="398"/>
    </location>
</feature>
<evidence type="ECO:0000256" key="6">
    <source>
        <dbReference type="ARBA" id="ARBA00023136"/>
    </source>
</evidence>
<proteinExistence type="predicted"/>
<keyword evidence="6 7" id="KW-0472">Membrane</keyword>
<dbReference type="RefSeq" id="WP_238721349.1">
    <property type="nucleotide sequence ID" value="NZ_JAHQCW010000010.1"/>
</dbReference>
<dbReference type="GO" id="GO:0022857">
    <property type="term" value="F:transmembrane transporter activity"/>
    <property type="evidence" value="ECO:0007669"/>
    <property type="project" value="InterPro"/>
</dbReference>
<dbReference type="Proteomes" id="UP000712157">
    <property type="component" value="Unassembled WGS sequence"/>
</dbReference>
<dbReference type="EMBL" id="JAHQCW010000010">
    <property type="protein sequence ID" value="MBU9736516.1"/>
    <property type="molecule type" value="Genomic_DNA"/>
</dbReference>
<dbReference type="PANTHER" id="PTHR43266">
    <property type="entry name" value="MACROLIDE-EFFLUX PROTEIN"/>
    <property type="match status" value="1"/>
</dbReference>
<feature type="transmembrane region" description="Helical" evidence="7">
    <location>
        <begin position="294"/>
        <end position="310"/>
    </location>
</feature>
<dbReference type="Pfam" id="PF07690">
    <property type="entry name" value="MFS_1"/>
    <property type="match status" value="1"/>
</dbReference>
<dbReference type="PROSITE" id="PS50850">
    <property type="entry name" value="MFS"/>
    <property type="match status" value="1"/>
</dbReference>
<evidence type="ECO:0000259" key="8">
    <source>
        <dbReference type="PROSITE" id="PS50850"/>
    </source>
</evidence>
<gene>
    <name evidence="9" type="ORF">KTH89_08200</name>
</gene>
<keyword evidence="4 7" id="KW-0812">Transmembrane</keyword>
<dbReference type="InterPro" id="IPR020846">
    <property type="entry name" value="MFS_dom"/>
</dbReference>
<feature type="transmembrane region" description="Helical" evidence="7">
    <location>
        <begin position="20"/>
        <end position="40"/>
    </location>
</feature>